<reference evidence="1" key="1">
    <citation type="submission" date="2022-08" db="EMBL/GenBank/DDBJ databases">
        <authorList>
            <person name="Gutierrez-Valencia J."/>
        </authorList>
    </citation>
    <scope>NUCLEOTIDE SEQUENCE</scope>
</reference>
<gene>
    <name evidence="1" type="ORF">LITE_LOCUS47777</name>
</gene>
<organism evidence="1 2">
    <name type="scientific">Linum tenue</name>
    <dbReference type="NCBI Taxonomy" id="586396"/>
    <lineage>
        <taxon>Eukaryota</taxon>
        <taxon>Viridiplantae</taxon>
        <taxon>Streptophyta</taxon>
        <taxon>Embryophyta</taxon>
        <taxon>Tracheophyta</taxon>
        <taxon>Spermatophyta</taxon>
        <taxon>Magnoliopsida</taxon>
        <taxon>eudicotyledons</taxon>
        <taxon>Gunneridae</taxon>
        <taxon>Pentapetalae</taxon>
        <taxon>rosids</taxon>
        <taxon>fabids</taxon>
        <taxon>Malpighiales</taxon>
        <taxon>Linaceae</taxon>
        <taxon>Linum</taxon>
    </lineage>
</organism>
<name>A0AAV0REZ9_9ROSI</name>
<dbReference type="EMBL" id="CAMGYJ010000010">
    <property type="protein sequence ID" value="CAI0555905.1"/>
    <property type="molecule type" value="Genomic_DNA"/>
</dbReference>
<protein>
    <submittedName>
        <fullName evidence="1">Uncharacterized protein</fullName>
    </submittedName>
</protein>
<evidence type="ECO:0000313" key="2">
    <source>
        <dbReference type="Proteomes" id="UP001154282"/>
    </source>
</evidence>
<accession>A0AAV0REZ9</accession>
<dbReference type="AlphaFoldDB" id="A0AAV0REZ9"/>
<evidence type="ECO:0000313" key="1">
    <source>
        <dbReference type="EMBL" id="CAI0555905.1"/>
    </source>
</evidence>
<proteinExistence type="predicted"/>
<keyword evidence="2" id="KW-1185">Reference proteome</keyword>
<sequence>MAIGDGSETTSLVARERRRLSLPWLDRRSSAPASPASGDEIEKLHRVYLPWPNRPSSSLFAGATESPSPVSSLNRPSWFRLLRFSSALLNNIGIIITKGIRTPFNNIRIVFSTNNR</sequence>
<dbReference type="Proteomes" id="UP001154282">
    <property type="component" value="Unassembled WGS sequence"/>
</dbReference>
<comment type="caution">
    <text evidence="1">The sequence shown here is derived from an EMBL/GenBank/DDBJ whole genome shotgun (WGS) entry which is preliminary data.</text>
</comment>